<dbReference type="OrthoDB" id="48988at2759"/>
<gene>
    <name evidence="3" type="ORF">OFUS_LOCUS5331</name>
</gene>
<keyword evidence="1" id="KW-0560">Oxidoreductase</keyword>
<dbReference type="PANTHER" id="PTHR43364:SF4">
    <property type="entry name" value="NAD(P)-LINKED OXIDOREDUCTASE SUPERFAMILY PROTEIN"/>
    <property type="match status" value="1"/>
</dbReference>
<dbReference type="GO" id="GO:0016491">
    <property type="term" value="F:oxidoreductase activity"/>
    <property type="evidence" value="ECO:0007669"/>
    <property type="project" value="UniProtKB-KW"/>
</dbReference>
<dbReference type="CDD" id="cd19085">
    <property type="entry name" value="AKR_AKR11B3"/>
    <property type="match status" value="1"/>
</dbReference>
<dbReference type="InterPro" id="IPR020471">
    <property type="entry name" value="AKR"/>
</dbReference>
<evidence type="ECO:0000256" key="2">
    <source>
        <dbReference type="ARBA" id="ARBA00038157"/>
    </source>
</evidence>
<accession>A0A8J1TJ15</accession>
<dbReference type="Gene3D" id="3.20.20.100">
    <property type="entry name" value="NADP-dependent oxidoreductase domain"/>
    <property type="match status" value="1"/>
</dbReference>
<dbReference type="PRINTS" id="PR00069">
    <property type="entry name" value="ALDKETRDTASE"/>
</dbReference>
<comment type="caution">
    <text evidence="3">The sequence shown here is derived from an EMBL/GenBank/DDBJ whole genome shotgun (WGS) entry which is preliminary data.</text>
</comment>
<dbReference type="EMBL" id="CAIIXF020000002">
    <property type="protein sequence ID" value="CAH1778405.1"/>
    <property type="molecule type" value="Genomic_DNA"/>
</dbReference>
<dbReference type="PANTHER" id="PTHR43364">
    <property type="entry name" value="NADH-SPECIFIC METHYLGLYOXAL REDUCTASE-RELATED"/>
    <property type="match status" value="1"/>
</dbReference>
<evidence type="ECO:0000256" key="1">
    <source>
        <dbReference type="ARBA" id="ARBA00023002"/>
    </source>
</evidence>
<dbReference type="InterPro" id="IPR036812">
    <property type="entry name" value="NAD(P)_OxRdtase_dom_sf"/>
</dbReference>
<organism evidence="3 4">
    <name type="scientific">Owenia fusiformis</name>
    <name type="common">Polychaete worm</name>
    <dbReference type="NCBI Taxonomy" id="6347"/>
    <lineage>
        <taxon>Eukaryota</taxon>
        <taxon>Metazoa</taxon>
        <taxon>Spiralia</taxon>
        <taxon>Lophotrochozoa</taxon>
        <taxon>Annelida</taxon>
        <taxon>Polychaeta</taxon>
        <taxon>Sedentaria</taxon>
        <taxon>Canalipalpata</taxon>
        <taxon>Sabellida</taxon>
        <taxon>Oweniida</taxon>
        <taxon>Oweniidae</taxon>
        <taxon>Owenia</taxon>
    </lineage>
</organism>
<name>A0A8J1TJ15_OWEFU</name>
<dbReference type="AlphaFoldDB" id="A0A8J1TJ15"/>
<sequence length="336" mass="37661">MDLVNLADSDLRVSGVCIGTWQFNDGVADNTWDGQTYEVSKSIVDRALELGINFFDTAKAYNNSEKVLGRIFEGRRKDVVLATKFHVAGLGEAEGLSPEDVEKALLQSLQDLRTDYVDIYQVHWPNVVRDMGELVKELKRQQALGRIKYYSVCNFGPQNLKEMLAAGGQPLTNQLPYNLLWRPIEYDIVPICQQNNIDILPYSSLQQGLLSGKYTKPNDVPEGRRRTRHFSKDSTTMSRHGGPGAEAETFQTISRIREICDEMGLSMADTSLSWLLAKPCVRSVIVGARTPDQVNQNCKITKLSQEVVKKLDASTDELKAIFGNNPDMWAPKSRMA</sequence>
<keyword evidence="4" id="KW-1185">Reference proteome</keyword>
<comment type="similarity">
    <text evidence="2">Belongs to the aldo/keto reductase family. Aldo/keto reductase 2 subfamily.</text>
</comment>
<evidence type="ECO:0000313" key="3">
    <source>
        <dbReference type="EMBL" id="CAH1778405.1"/>
    </source>
</evidence>
<dbReference type="SUPFAM" id="SSF51430">
    <property type="entry name" value="NAD(P)-linked oxidoreductase"/>
    <property type="match status" value="1"/>
</dbReference>
<dbReference type="Proteomes" id="UP000749559">
    <property type="component" value="Unassembled WGS sequence"/>
</dbReference>
<evidence type="ECO:0000313" key="4">
    <source>
        <dbReference type="Proteomes" id="UP000749559"/>
    </source>
</evidence>
<dbReference type="InterPro" id="IPR050523">
    <property type="entry name" value="AKR_Detox_Biosynth"/>
</dbReference>
<proteinExistence type="inferred from homology"/>
<dbReference type="InterPro" id="IPR023210">
    <property type="entry name" value="NADP_OxRdtase_dom"/>
</dbReference>
<reference evidence="3" key="1">
    <citation type="submission" date="2022-03" db="EMBL/GenBank/DDBJ databases">
        <authorList>
            <person name="Martin C."/>
        </authorList>
    </citation>
    <scope>NUCLEOTIDE SEQUENCE</scope>
</reference>
<protein>
    <submittedName>
        <fullName evidence="3">Uncharacterized protein</fullName>
    </submittedName>
</protein>
<dbReference type="Pfam" id="PF00248">
    <property type="entry name" value="Aldo_ket_red"/>
    <property type="match status" value="1"/>
</dbReference>